<evidence type="ECO:0000313" key="9">
    <source>
        <dbReference type="Proteomes" id="UP000574717"/>
    </source>
</evidence>
<dbReference type="InterPro" id="IPR044068">
    <property type="entry name" value="CB"/>
</dbReference>
<organism evidence="8 9">
    <name type="scientific">Candidatus Hakubella thermalkaliphila</name>
    <dbReference type="NCBI Taxonomy" id="2754717"/>
    <lineage>
        <taxon>Bacteria</taxon>
        <taxon>Bacillati</taxon>
        <taxon>Actinomycetota</taxon>
        <taxon>Actinomycetota incertae sedis</taxon>
        <taxon>Candidatus Hakubellales</taxon>
        <taxon>Candidatus Hakubellaceae</taxon>
        <taxon>Candidatus Hakubella</taxon>
    </lineage>
</organism>
<dbReference type="Gene3D" id="1.10.150.130">
    <property type="match status" value="1"/>
</dbReference>
<dbReference type="PROSITE" id="PS51898">
    <property type="entry name" value="TYR_RECOMBINASE"/>
    <property type="match status" value="1"/>
</dbReference>
<dbReference type="PROSITE" id="PS51900">
    <property type="entry name" value="CB"/>
    <property type="match status" value="1"/>
</dbReference>
<evidence type="ECO:0000256" key="5">
    <source>
        <dbReference type="PROSITE-ProRule" id="PRU01248"/>
    </source>
</evidence>
<proteinExistence type="inferred from homology"/>
<dbReference type="InterPro" id="IPR050090">
    <property type="entry name" value="Tyrosine_recombinase_XerCD"/>
</dbReference>
<accession>A0A6V8NFQ6</accession>
<dbReference type="AlphaFoldDB" id="A0A6V8NFQ6"/>
<comment type="caution">
    <text evidence="8">The sequence shown here is derived from an EMBL/GenBank/DDBJ whole genome shotgun (WGS) entry which is preliminary data.</text>
</comment>
<dbReference type="InterPro" id="IPR004107">
    <property type="entry name" value="Integrase_SAM-like_N"/>
</dbReference>
<dbReference type="Proteomes" id="UP000574717">
    <property type="component" value="Unassembled WGS sequence"/>
</dbReference>
<dbReference type="SUPFAM" id="SSF56349">
    <property type="entry name" value="DNA breaking-rejoining enzymes"/>
    <property type="match status" value="1"/>
</dbReference>
<dbReference type="InterPro" id="IPR011010">
    <property type="entry name" value="DNA_brk_join_enz"/>
</dbReference>
<reference evidence="8 9" key="1">
    <citation type="journal article" date="2020" name="Front. Microbiol.">
        <title>Single-cell genomics of novel Actinobacteria with the Wood-Ljungdahl pathway discovered in a serpentinizing system.</title>
        <authorList>
            <person name="Merino N."/>
            <person name="Kawai M."/>
            <person name="Boyd E.S."/>
            <person name="Colman D.R."/>
            <person name="McGlynn S.E."/>
            <person name="Nealson K.H."/>
            <person name="Kurokawa K."/>
            <person name="Hongoh Y."/>
        </authorList>
    </citation>
    <scope>NUCLEOTIDE SEQUENCE [LARGE SCALE GENOMIC DNA]</scope>
    <source>
        <strain evidence="8 9">S03</strain>
    </source>
</reference>
<dbReference type="InterPro" id="IPR013762">
    <property type="entry name" value="Integrase-like_cat_sf"/>
</dbReference>
<protein>
    <recommendedName>
        <fullName evidence="10">Core-binding (CB) domain-containing protein</fullName>
    </recommendedName>
</protein>
<keyword evidence="2" id="KW-0229">DNA integration</keyword>
<evidence type="ECO:0000313" key="8">
    <source>
        <dbReference type="EMBL" id="GFP19028.1"/>
    </source>
</evidence>
<evidence type="ECO:0000256" key="4">
    <source>
        <dbReference type="ARBA" id="ARBA00023172"/>
    </source>
</evidence>
<evidence type="ECO:0000259" key="6">
    <source>
        <dbReference type="PROSITE" id="PS51898"/>
    </source>
</evidence>
<dbReference type="Pfam" id="PF00589">
    <property type="entry name" value="Phage_integrase"/>
    <property type="match status" value="1"/>
</dbReference>
<dbReference type="Pfam" id="PF14659">
    <property type="entry name" value="Phage_int_SAM_3"/>
    <property type="match status" value="1"/>
</dbReference>
<evidence type="ECO:0000256" key="2">
    <source>
        <dbReference type="ARBA" id="ARBA00022908"/>
    </source>
</evidence>
<gene>
    <name evidence="8" type="ORF">HKBW3S03_00532</name>
</gene>
<dbReference type="GO" id="GO:0015074">
    <property type="term" value="P:DNA integration"/>
    <property type="evidence" value="ECO:0007669"/>
    <property type="project" value="UniProtKB-KW"/>
</dbReference>
<dbReference type="Gene3D" id="1.10.443.10">
    <property type="entry name" value="Intergrase catalytic core"/>
    <property type="match status" value="1"/>
</dbReference>
<comment type="similarity">
    <text evidence="1">Belongs to the 'phage' integrase family.</text>
</comment>
<dbReference type="PANTHER" id="PTHR30349">
    <property type="entry name" value="PHAGE INTEGRASE-RELATED"/>
    <property type="match status" value="1"/>
</dbReference>
<dbReference type="GO" id="GO:0006310">
    <property type="term" value="P:DNA recombination"/>
    <property type="evidence" value="ECO:0007669"/>
    <property type="project" value="UniProtKB-KW"/>
</dbReference>
<evidence type="ECO:0000256" key="3">
    <source>
        <dbReference type="ARBA" id="ARBA00023125"/>
    </source>
</evidence>
<keyword evidence="4" id="KW-0233">DNA recombination</keyword>
<feature type="domain" description="Core-binding (CB)" evidence="7">
    <location>
        <begin position="16"/>
        <end position="98"/>
    </location>
</feature>
<dbReference type="InterPro" id="IPR010998">
    <property type="entry name" value="Integrase_recombinase_N"/>
</dbReference>
<feature type="domain" description="Tyr recombinase" evidence="6">
    <location>
        <begin position="119"/>
        <end position="259"/>
    </location>
</feature>
<dbReference type="GO" id="GO:0003677">
    <property type="term" value="F:DNA binding"/>
    <property type="evidence" value="ECO:0007669"/>
    <property type="project" value="UniProtKB-UniRule"/>
</dbReference>
<name>A0A6V8NFQ6_9ACTN</name>
<evidence type="ECO:0000259" key="7">
    <source>
        <dbReference type="PROSITE" id="PS51900"/>
    </source>
</evidence>
<sequence length="259" mass="29184">MLAQIDRGEYQELPDISFEELAAKFLESQRARVREKTYLGYRGHLEGRLIGYFKGRKVKTIRPVDVESFLAAMAQEGVSAATTAKHLGTLKMLLKRATQWGYLTRSPAEHVRPPRIPQKEMDFLSPEEMQLLIEATEERYRPLIMCACLTGMRQGEILGLQWGDIDLRAQESLSAGLVRGAGSMSLKAPIPGGRSSFLTPCLRPLKSTRCASLWRGRPRIRTWFSRVWRGGPWIPTRSFATFSGRLWPGRDSGGSVSMI</sequence>
<keyword evidence="3 5" id="KW-0238">DNA-binding</keyword>
<evidence type="ECO:0000256" key="1">
    <source>
        <dbReference type="ARBA" id="ARBA00008857"/>
    </source>
</evidence>
<dbReference type="PANTHER" id="PTHR30349:SF64">
    <property type="entry name" value="PROPHAGE INTEGRASE INTD-RELATED"/>
    <property type="match status" value="1"/>
</dbReference>
<dbReference type="InterPro" id="IPR002104">
    <property type="entry name" value="Integrase_catalytic"/>
</dbReference>
<dbReference type="EMBL" id="BLRU01000030">
    <property type="protein sequence ID" value="GFP19028.1"/>
    <property type="molecule type" value="Genomic_DNA"/>
</dbReference>
<evidence type="ECO:0008006" key="10">
    <source>
        <dbReference type="Google" id="ProtNLM"/>
    </source>
</evidence>